<gene>
    <name evidence="5" type="primary">CEP97</name>
</gene>
<dbReference type="Gene3D" id="1.20.5.190">
    <property type="match status" value="1"/>
</dbReference>
<feature type="coiled-coil region" evidence="3">
    <location>
        <begin position="575"/>
        <end position="609"/>
    </location>
</feature>
<reference evidence="5" key="1">
    <citation type="submission" date="2025-08" db="UniProtKB">
        <authorList>
            <consortium name="RefSeq"/>
        </authorList>
    </citation>
    <scope>IDENTIFICATION</scope>
</reference>
<dbReference type="PANTHER" id="PTHR45973:SF2">
    <property type="entry name" value="CENTROSOMAL PROTEIN OF 97 KDA"/>
    <property type="match status" value="1"/>
</dbReference>
<evidence type="ECO:0000256" key="2">
    <source>
        <dbReference type="ARBA" id="ARBA00022737"/>
    </source>
</evidence>
<dbReference type="RefSeq" id="XP_015278640.1">
    <property type="nucleotide sequence ID" value="XM_015423154.1"/>
</dbReference>
<evidence type="ECO:0000256" key="3">
    <source>
        <dbReference type="SAM" id="Coils"/>
    </source>
</evidence>
<dbReference type="PANTHER" id="PTHR45973">
    <property type="entry name" value="PROTEIN PHOSPHATASE 1 REGULATORY SUBUNIT SDS22-RELATED"/>
    <property type="match status" value="1"/>
</dbReference>
<evidence type="ECO:0000313" key="4">
    <source>
        <dbReference type="Proteomes" id="UP000694871"/>
    </source>
</evidence>
<organism evidence="4 5">
    <name type="scientific">Gekko japonicus</name>
    <name type="common">Schlegel's Japanese gecko</name>
    <dbReference type="NCBI Taxonomy" id="146911"/>
    <lineage>
        <taxon>Eukaryota</taxon>
        <taxon>Metazoa</taxon>
        <taxon>Chordata</taxon>
        <taxon>Craniata</taxon>
        <taxon>Vertebrata</taxon>
        <taxon>Euteleostomi</taxon>
        <taxon>Lepidosauria</taxon>
        <taxon>Squamata</taxon>
        <taxon>Bifurcata</taxon>
        <taxon>Gekkota</taxon>
        <taxon>Gekkonidae</taxon>
        <taxon>Gekkoninae</taxon>
        <taxon>Gekko</taxon>
    </lineage>
</organism>
<dbReference type="PROSITE" id="PS50096">
    <property type="entry name" value="IQ"/>
    <property type="match status" value="1"/>
</dbReference>
<keyword evidence="4" id="KW-1185">Reference proteome</keyword>
<keyword evidence="2" id="KW-0677">Repeat</keyword>
<dbReference type="GeneID" id="107120451"/>
<protein>
    <submittedName>
        <fullName evidence="5">Centrosomal protein of 97 kDa</fullName>
    </submittedName>
</protein>
<dbReference type="InterPro" id="IPR001611">
    <property type="entry name" value="Leu-rich_rpt"/>
</dbReference>
<keyword evidence="3" id="KW-0175">Coiled coil</keyword>
<dbReference type="Proteomes" id="UP000694871">
    <property type="component" value="Unplaced"/>
</dbReference>
<dbReference type="SMART" id="SM00365">
    <property type="entry name" value="LRR_SD22"/>
    <property type="match status" value="3"/>
</dbReference>
<evidence type="ECO:0000313" key="5">
    <source>
        <dbReference type="RefSeq" id="XP_015278640.1"/>
    </source>
</evidence>
<dbReference type="CDD" id="cd23767">
    <property type="entry name" value="IQCD"/>
    <property type="match status" value="1"/>
</dbReference>
<dbReference type="InterPro" id="IPR032675">
    <property type="entry name" value="LRR_dom_sf"/>
</dbReference>
<keyword evidence="1" id="KW-0433">Leucine-rich repeat</keyword>
<name>A0ABM1KY53_GEKJA</name>
<dbReference type="Gene3D" id="3.80.10.10">
    <property type="entry name" value="Ribonuclease Inhibitor"/>
    <property type="match status" value="2"/>
</dbReference>
<proteinExistence type="predicted"/>
<evidence type="ECO:0000256" key="1">
    <source>
        <dbReference type="ARBA" id="ARBA00022614"/>
    </source>
</evidence>
<dbReference type="InterPro" id="IPR050576">
    <property type="entry name" value="Cilia_flagella_integrity"/>
</dbReference>
<sequence length="855" mass="94846">MGGSVVNWSGQGLQKLGPTLSCDADTHTLILDKNQLIKLEHLEKCRKLMQLSVANNRLVRMMGVAKLTQLRVLNLPQNSIGYVEGLKDLVHLEWLNLAGNNIKLIDQLNSCTSLQHLDLSDNNISQIGDISKLSSLKTLLLHGNIITSLRTAPACLPQGLAILSLAENEVRDLNEISFLASFSELEQLSIMNNPCVMATPSIPGFDYRPYIVSWCLSLKVLDGYVISQKESLKAEWLYSQGKGRSFRPGQHVSLVHYLASVCPLTTMFGLQTAEDAKLEKILHKQRLHQRQLMYQSQADEISVSLSRNKGMPVASEPNSPVHVPQIRTEQEPVIQKNSWVGSRPNDDHSYAITTVFPASSQGERNACEELYLEDIQTDEDKLNSSLLTSESTFMPVASGLSPMSPTAAVLRLHGVCIDTENMEDANTGLVKQVNKQDEERQEKTFLVLEEDPIKSTETMETQMQGQKEGTLSASSESVVTVTLPTDIRSCQASSKDCVQCSQVKQLHTPEEDIIKTACLATYLEERSDASAPLLQTDDALQEMNRAATKLQASWRGYYTRNHHSRTKEVRYEIRLSRMQEHIMHLTEEVEKLRKEKDEEKLQRMVQEEAVKFLWDQVRSMQEWQLSVNQHLSVARQHGIPTSSALCPSELPKETSRLNQVLSPVASSTWVVSGAEACHNQSLPEFPDSGFHSCVTDQNCLNESQRSEESLVETNESTLGTSLETVKQHEDSLSGCFSDAEDVRLNHAECSETGSNSEQDSSLLQQYLKSVEQLDDTLSCSHETESSRLQAAVLLENLDATGFQDAAASSQDGIGQASEECNLNAETAKGKPTDCDSSFQALPVSITVAGIDLLEQ</sequence>
<accession>A0ABM1KY53</accession>
<dbReference type="SUPFAM" id="SSF52058">
    <property type="entry name" value="L domain-like"/>
    <property type="match status" value="1"/>
</dbReference>
<dbReference type="Pfam" id="PF14580">
    <property type="entry name" value="LRR_9"/>
    <property type="match status" value="1"/>
</dbReference>
<dbReference type="PROSITE" id="PS51450">
    <property type="entry name" value="LRR"/>
    <property type="match status" value="3"/>
</dbReference>